<dbReference type="EMBL" id="CAJEWN010000450">
    <property type="protein sequence ID" value="CAD2182970.1"/>
    <property type="molecule type" value="Genomic_DNA"/>
</dbReference>
<dbReference type="GO" id="GO:0006508">
    <property type="term" value="P:proteolysis"/>
    <property type="evidence" value="ECO:0007669"/>
    <property type="project" value="InterPro"/>
</dbReference>
<gene>
    <name evidence="2" type="ORF">MENT_LOCUS35224</name>
</gene>
<comment type="similarity">
    <text evidence="1">Belongs to the peptidase S10 family.</text>
</comment>
<dbReference type="InterPro" id="IPR029058">
    <property type="entry name" value="AB_hydrolase_fold"/>
</dbReference>
<dbReference type="GO" id="GO:0004185">
    <property type="term" value="F:serine-type carboxypeptidase activity"/>
    <property type="evidence" value="ECO:0007669"/>
    <property type="project" value="InterPro"/>
</dbReference>
<dbReference type="Proteomes" id="UP000580250">
    <property type="component" value="Unassembled WGS sequence"/>
</dbReference>
<sequence length="54" mass="6368">MGRMQLKYDTTPLVKKILKSNIKTMFYSGDTDTVCNFLIAQRFSEQLGYKAYFY</sequence>
<dbReference type="Pfam" id="PF00450">
    <property type="entry name" value="Peptidase_S10"/>
    <property type="match status" value="1"/>
</dbReference>
<comment type="caution">
    <text evidence="2">The sequence shown here is derived from an EMBL/GenBank/DDBJ whole genome shotgun (WGS) entry which is preliminary data.</text>
</comment>
<organism evidence="2 3">
    <name type="scientific">Meloidogyne enterolobii</name>
    <name type="common">Root-knot nematode worm</name>
    <name type="synonym">Meloidogyne mayaguensis</name>
    <dbReference type="NCBI Taxonomy" id="390850"/>
    <lineage>
        <taxon>Eukaryota</taxon>
        <taxon>Metazoa</taxon>
        <taxon>Ecdysozoa</taxon>
        <taxon>Nematoda</taxon>
        <taxon>Chromadorea</taxon>
        <taxon>Rhabditida</taxon>
        <taxon>Tylenchina</taxon>
        <taxon>Tylenchomorpha</taxon>
        <taxon>Tylenchoidea</taxon>
        <taxon>Meloidogynidae</taxon>
        <taxon>Meloidogyninae</taxon>
        <taxon>Meloidogyne</taxon>
    </lineage>
</organism>
<dbReference type="SUPFAM" id="SSF53474">
    <property type="entry name" value="alpha/beta-Hydrolases"/>
    <property type="match status" value="1"/>
</dbReference>
<dbReference type="Gene3D" id="3.40.50.1820">
    <property type="entry name" value="alpha/beta hydrolase"/>
    <property type="match status" value="1"/>
</dbReference>
<reference evidence="2 3" key="1">
    <citation type="submission" date="2020-08" db="EMBL/GenBank/DDBJ databases">
        <authorList>
            <person name="Koutsovoulos G."/>
            <person name="Danchin GJ E."/>
        </authorList>
    </citation>
    <scope>NUCLEOTIDE SEQUENCE [LARGE SCALE GENOMIC DNA]</scope>
</reference>
<proteinExistence type="inferred from homology"/>
<evidence type="ECO:0000313" key="2">
    <source>
        <dbReference type="EMBL" id="CAD2182970.1"/>
    </source>
</evidence>
<accession>A0A6V7W7G1</accession>
<protein>
    <submittedName>
        <fullName evidence="2">Uncharacterized protein</fullName>
    </submittedName>
</protein>
<name>A0A6V7W7G1_MELEN</name>
<dbReference type="OrthoDB" id="735686at2759"/>
<evidence type="ECO:0000313" key="3">
    <source>
        <dbReference type="Proteomes" id="UP000580250"/>
    </source>
</evidence>
<evidence type="ECO:0000256" key="1">
    <source>
        <dbReference type="ARBA" id="ARBA00009431"/>
    </source>
</evidence>
<dbReference type="InterPro" id="IPR001563">
    <property type="entry name" value="Peptidase_S10"/>
</dbReference>
<dbReference type="AlphaFoldDB" id="A0A6V7W7G1"/>